<comment type="similarity">
    <text evidence="1">Belongs to the GcvT family.</text>
</comment>
<dbReference type="EC" id="1.5.3.1" evidence="8"/>
<dbReference type="GO" id="GO:0008115">
    <property type="term" value="F:sarcosine oxidase activity"/>
    <property type="evidence" value="ECO:0007669"/>
    <property type="project" value="UniProtKB-EC"/>
</dbReference>
<dbReference type="NCBIfam" id="TIGR01372">
    <property type="entry name" value="soxA"/>
    <property type="match status" value="1"/>
</dbReference>
<organism evidence="8 9">
    <name type="scientific">Granulosicoccus antarcticus IMCC3135</name>
    <dbReference type="NCBI Taxonomy" id="1192854"/>
    <lineage>
        <taxon>Bacteria</taxon>
        <taxon>Pseudomonadati</taxon>
        <taxon>Pseudomonadota</taxon>
        <taxon>Gammaproteobacteria</taxon>
        <taxon>Chromatiales</taxon>
        <taxon>Granulosicoccaceae</taxon>
        <taxon>Granulosicoccus</taxon>
    </lineage>
</organism>
<dbReference type="KEGG" id="gai:IMCC3135_28035"/>
<evidence type="ECO:0000313" key="8">
    <source>
        <dbReference type="EMBL" id="ASJ75659.1"/>
    </source>
</evidence>
<dbReference type="InterPro" id="IPR027266">
    <property type="entry name" value="TrmE/GcvT-like"/>
</dbReference>
<dbReference type="InterPro" id="IPR028896">
    <property type="entry name" value="GcvT/YgfZ/DmdA"/>
</dbReference>
<dbReference type="OrthoDB" id="5287468at2"/>
<protein>
    <submittedName>
        <fullName evidence="8">Sarcosine oxidase subunit alpha</fullName>
        <ecNumber evidence="8">1.5.3.1</ecNumber>
    </submittedName>
</protein>
<dbReference type="Pfam" id="PF13510">
    <property type="entry name" value="Fer2_4"/>
    <property type="match status" value="1"/>
</dbReference>
<evidence type="ECO:0000313" key="9">
    <source>
        <dbReference type="Proteomes" id="UP000250079"/>
    </source>
</evidence>
<evidence type="ECO:0000259" key="6">
    <source>
        <dbReference type="Pfam" id="PF08669"/>
    </source>
</evidence>
<dbReference type="InterPro" id="IPR006222">
    <property type="entry name" value="GCVT_N"/>
</dbReference>
<evidence type="ECO:0000259" key="5">
    <source>
        <dbReference type="Pfam" id="PF07992"/>
    </source>
</evidence>
<feature type="domain" description="Aminomethyltransferase C-terminal" evidence="6">
    <location>
        <begin position="903"/>
        <end position="989"/>
    </location>
</feature>
<dbReference type="InterPro" id="IPR023753">
    <property type="entry name" value="FAD/NAD-binding_dom"/>
</dbReference>
<dbReference type="InterPro" id="IPR036188">
    <property type="entry name" value="FAD/NAD-bd_sf"/>
</dbReference>
<dbReference type="PANTHER" id="PTHR43757">
    <property type="entry name" value="AMINOMETHYLTRANSFERASE"/>
    <property type="match status" value="1"/>
</dbReference>
<dbReference type="Gene3D" id="3.30.1360.120">
    <property type="entry name" value="Probable tRNA modification gtpase trme, domain 1"/>
    <property type="match status" value="1"/>
</dbReference>
<sequence length="997" mass="108038">MSPSPAEPNRIGNGLLDPLKSISFQFNKTHYTGLEGDTLASALLANGQRLVGRSFKYHRPRGIFTSGPEEPNALVELGVGAHREPNTRATVTELYQGLEAHSQNHRGPLSFDVMAINDKLSSFLSAGFYYKTFMWPKAFWEKLYEPIIRAAAGLGSLSMEEDPDTYDKGYLHTDLLVIGAGPTGLAAALSAGRAGLRVIIADDDFLAGGRLNAEHMIVDGQASALWAATTYAELLSLPTVRCLSRTSVYGVFDHGTYGALQRCTDHLPGKNSDKPRQVLWRIYAKQTLLAAGATERPIAFPDNDRPAIMLAAAVRTYVNRFGVAPGKQVVIFTNNDDGWRTAADLSRAGVSIAALIDTRENPVLGRPVQGRPSLMDIPGARIITGGQIVATRGRLGIQSITLRDGQSIDCDCLAVSGGWSPNVHLTCHLRGRPQWREDIAAFVPGTELPRGMRVAGGASGSLGLADALNEGHQAALDALAHSGVKPTASQAPVADQESTRISAFWQVPDTKGRAWIDLQNDVTTKDIALSFKEGFRSVEHLKRYTTLGMATDQGKTSNVLGLAVMAQLSGQSIEQTGTTIFRPPYTPVPIGALAGRSRGKHFRPTRLTPSHQWGQDNGADFVETGMWMRAQWYTKPGETHWRQSVDREVLQTRGSVGICDVTTLGKIDIQGRDAAAFLDRVYANTFSTLAVGKVRYGLMLREDGFAMDDGTTARLADTHFMMTTTTANAVSVFRHLEFCRQCLWPEMDVHLISATEQWAQYAIAGPNARALLKTVVDAPFDISNEAFPFMACAELTVFNGTPARLFRISFSGEMAYELAVPARYGHALMQALVEHGKPFDAVVYGTEALGVMRIEKGHAAGNELNGQTTAANLGLGRMVSSKKDCIGAVLSKRAAMNTDDSIQLVGFMPEDTTRKLNAGAHFLQQGAEATLDNDQGWMSSVAYSPTLGSYIGLGFISRGAERLGESVIAHDPVRDDSYTVRIVSPHFVDPDGERLRG</sequence>
<dbReference type="GO" id="GO:0008483">
    <property type="term" value="F:transaminase activity"/>
    <property type="evidence" value="ECO:0007669"/>
    <property type="project" value="UniProtKB-KW"/>
</dbReference>
<dbReference type="InterPro" id="IPR013977">
    <property type="entry name" value="GcvT_C"/>
</dbReference>
<evidence type="ECO:0000259" key="7">
    <source>
        <dbReference type="Pfam" id="PF17806"/>
    </source>
</evidence>
<name>A0A2Z2NWD6_9GAMM</name>
<dbReference type="Proteomes" id="UP000250079">
    <property type="component" value="Chromosome"/>
</dbReference>
<keyword evidence="2" id="KW-0808">Transferase</keyword>
<dbReference type="InterPro" id="IPR006277">
    <property type="entry name" value="Sarcosine_oxidase_asu"/>
</dbReference>
<dbReference type="RefSeq" id="WP_088920551.1">
    <property type="nucleotide sequence ID" value="NZ_CP018632.1"/>
</dbReference>
<dbReference type="GO" id="GO:0046653">
    <property type="term" value="P:tetrahydrofolate metabolic process"/>
    <property type="evidence" value="ECO:0007669"/>
    <property type="project" value="InterPro"/>
</dbReference>
<dbReference type="AlphaFoldDB" id="A0A2Z2NWD6"/>
<feature type="domain" description="FAD/NAD(P)-binding" evidence="5">
    <location>
        <begin position="174"/>
        <end position="425"/>
    </location>
</feature>
<evidence type="ECO:0000256" key="2">
    <source>
        <dbReference type="ARBA" id="ARBA00022576"/>
    </source>
</evidence>
<evidence type="ECO:0000256" key="3">
    <source>
        <dbReference type="ARBA" id="ARBA00023002"/>
    </source>
</evidence>
<evidence type="ECO:0000256" key="1">
    <source>
        <dbReference type="ARBA" id="ARBA00008609"/>
    </source>
</evidence>
<dbReference type="Pfam" id="PF17806">
    <property type="entry name" value="SO_alpha_A3"/>
    <property type="match status" value="1"/>
</dbReference>
<reference evidence="8 9" key="1">
    <citation type="submission" date="2016-12" db="EMBL/GenBank/DDBJ databases">
        <authorList>
            <person name="Song W.-J."/>
            <person name="Kurnit D.M."/>
        </authorList>
    </citation>
    <scope>NUCLEOTIDE SEQUENCE [LARGE SCALE GENOMIC DNA]</scope>
    <source>
        <strain evidence="8 9">IMCC3135</strain>
    </source>
</reference>
<dbReference type="Pfam" id="PF07992">
    <property type="entry name" value="Pyr_redox_2"/>
    <property type="match status" value="1"/>
</dbReference>
<dbReference type="SUPFAM" id="SSF103025">
    <property type="entry name" value="Folate-binding domain"/>
    <property type="match status" value="1"/>
</dbReference>
<keyword evidence="9" id="KW-1185">Reference proteome</keyword>
<dbReference type="InterPro" id="IPR042204">
    <property type="entry name" value="2Fe-2S-bd_N"/>
</dbReference>
<dbReference type="PRINTS" id="PR00368">
    <property type="entry name" value="FADPNR"/>
</dbReference>
<dbReference type="PIRSF" id="PIRSF037980">
    <property type="entry name" value="SoxA"/>
    <property type="match status" value="1"/>
</dbReference>
<dbReference type="Gene3D" id="3.10.20.440">
    <property type="entry name" value="2Fe-2S iron-sulphur cluster binding domain, sarcosine oxidase, alpha subunit, N-terminal domain"/>
    <property type="match status" value="1"/>
</dbReference>
<feature type="domain" description="SoxA A3" evidence="7">
    <location>
        <begin position="511"/>
        <end position="596"/>
    </location>
</feature>
<dbReference type="SUPFAM" id="SSF51905">
    <property type="entry name" value="FAD/NAD(P)-binding domain"/>
    <property type="match status" value="1"/>
</dbReference>
<feature type="domain" description="GCVT N-terminal" evidence="4">
    <location>
        <begin position="611"/>
        <end position="883"/>
    </location>
</feature>
<dbReference type="Gene3D" id="3.50.50.60">
    <property type="entry name" value="FAD/NAD(P)-binding domain"/>
    <property type="match status" value="1"/>
</dbReference>
<dbReference type="EMBL" id="CP018632">
    <property type="protein sequence ID" value="ASJ75659.1"/>
    <property type="molecule type" value="Genomic_DNA"/>
</dbReference>
<accession>A0A2Z2NWD6</accession>
<dbReference type="PRINTS" id="PR00411">
    <property type="entry name" value="PNDRDTASEI"/>
</dbReference>
<keyword evidence="3 8" id="KW-0560">Oxidoreductase</keyword>
<gene>
    <name evidence="8" type="primary">soxA_4</name>
    <name evidence="8" type="ORF">IMCC3135_28035</name>
</gene>
<proteinExistence type="inferred from homology"/>
<dbReference type="Pfam" id="PF08669">
    <property type="entry name" value="GCV_T_C"/>
    <property type="match status" value="1"/>
</dbReference>
<dbReference type="SUPFAM" id="SSF101790">
    <property type="entry name" value="Aminomethyltransferase beta-barrel domain"/>
    <property type="match status" value="1"/>
</dbReference>
<keyword evidence="2" id="KW-0032">Aminotransferase</keyword>
<dbReference type="PANTHER" id="PTHR43757:SF2">
    <property type="entry name" value="AMINOMETHYLTRANSFERASE, MITOCHONDRIAL"/>
    <property type="match status" value="1"/>
</dbReference>
<dbReference type="InterPro" id="IPR029043">
    <property type="entry name" value="GcvT/YgfZ_C"/>
</dbReference>
<dbReference type="InterPro" id="IPR041117">
    <property type="entry name" value="SoxA_A3"/>
</dbReference>
<evidence type="ECO:0000259" key="4">
    <source>
        <dbReference type="Pfam" id="PF01571"/>
    </source>
</evidence>
<dbReference type="Pfam" id="PF01571">
    <property type="entry name" value="GCV_T"/>
    <property type="match status" value="1"/>
</dbReference>